<dbReference type="EMBL" id="CAADEX010000018">
    <property type="protein sequence ID" value="VFJ47739.1"/>
    <property type="molecule type" value="Genomic_DNA"/>
</dbReference>
<comment type="function">
    <text evidence="1">Part of the ABC transporter complex LptBFG involved in the translocation of lipopolysaccharide (LPS) from the inner membrane to the outer membrane.</text>
</comment>
<feature type="transmembrane region" description="Helical" evidence="12">
    <location>
        <begin position="302"/>
        <end position="323"/>
    </location>
</feature>
<feature type="transmembrane region" description="Helical" evidence="12">
    <location>
        <begin position="271"/>
        <end position="290"/>
    </location>
</feature>
<evidence type="ECO:0000256" key="3">
    <source>
        <dbReference type="ARBA" id="ARBA00007725"/>
    </source>
</evidence>
<name>A0A450S781_9GAMM</name>
<evidence type="ECO:0000256" key="11">
    <source>
        <dbReference type="ARBA" id="ARBA00026081"/>
    </source>
</evidence>
<dbReference type="GO" id="GO:0055085">
    <property type="term" value="P:transmembrane transport"/>
    <property type="evidence" value="ECO:0007669"/>
    <property type="project" value="InterPro"/>
</dbReference>
<comment type="similarity">
    <text evidence="3">Belongs to the LptF/LptG family.</text>
</comment>
<dbReference type="PANTHER" id="PTHR33529:SF7">
    <property type="entry name" value="LIPOPOLYSACCHARIDE EXPORT SYSTEM PERMEASE PROTEIN LPTF"/>
    <property type="match status" value="1"/>
</dbReference>
<dbReference type="InterPro" id="IPR005495">
    <property type="entry name" value="LptG/LptF_permease"/>
</dbReference>
<evidence type="ECO:0000256" key="4">
    <source>
        <dbReference type="ARBA" id="ARBA00014213"/>
    </source>
</evidence>
<dbReference type="GO" id="GO:0015920">
    <property type="term" value="P:lipopolysaccharide transport"/>
    <property type="evidence" value="ECO:0007669"/>
    <property type="project" value="TreeGrafter"/>
</dbReference>
<sequence>MILNRYIYREILLAFAGVLSVLLLVYVSHRFVRYLAEAAAGLIPVDVILRLLSLQLIKKLQIFIPVAFYIAVLLSLGRLYKDNEIIAMNAGGIGLMTIVGSVFRLSLIFAALTMLLSLYISPEVMSLQDQYKERAREKSDISGIYPGQFRELEKGRRVIYVEDVSPDKRSMKNIFIQVRRKNGTDIVVADTAYQTMDDRTGERTIVLEGGRRYGGEPGKLDFTITEFKRYLLRIEGKNSNRTARHRDIDTLPTIELLQAANKPRHAAELQWRLSLPLSLVVLSLLAVVLARTSSSTGKYAKVVTAILAYFVYSNFIGIARMLVERGDLNPIIGTLPVHGAAIAVFAVMLALEHAHGRWRMVRMRS</sequence>
<feature type="transmembrane region" description="Helical" evidence="12">
    <location>
        <begin position="335"/>
        <end position="354"/>
    </location>
</feature>
<comment type="subunit">
    <text evidence="11">Component of the lipopolysaccharide transport and assembly complex. The LptBFG transporter is composed of two ATP-binding proteins (LptB) and two transmembrane proteins (LptF and LptG).</text>
</comment>
<evidence type="ECO:0000256" key="12">
    <source>
        <dbReference type="SAM" id="Phobius"/>
    </source>
</evidence>
<dbReference type="PANTHER" id="PTHR33529">
    <property type="entry name" value="SLR0882 PROTEIN-RELATED"/>
    <property type="match status" value="1"/>
</dbReference>
<protein>
    <recommendedName>
        <fullName evidence="4">Lipopolysaccharide export system permease protein LptF</fullName>
    </recommendedName>
</protein>
<evidence type="ECO:0000313" key="13">
    <source>
        <dbReference type="EMBL" id="VFJ47739.1"/>
    </source>
</evidence>
<evidence type="ECO:0000256" key="2">
    <source>
        <dbReference type="ARBA" id="ARBA00004429"/>
    </source>
</evidence>
<dbReference type="AlphaFoldDB" id="A0A450S781"/>
<keyword evidence="5" id="KW-0813">Transport</keyword>
<keyword evidence="9 12" id="KW-1133">Transmembrane helix</keyword>
<evidence type="ECO:0000256" key="5">
    <source>
        <dbReference type="ARBA" id="ARBA00022448"/>
    </source>
</evidence>
<comment type="subcellular location">
    <subcellularLocation>
        <location evidence="2">Cell inner membrane</location>
        <topology evidence="2">Multi-pass membrane protein</topology>
    </subcellularLocation>
</comment>
<organism evidence="13">
    <name type="scientific">Candidatus Kentrum sp. DK</name>
    <dbReference type="NCBI Taxonomy" id="2126562"/>
    <lineage>
        <taxon>Bacteria</taxon>
        <taxon>Pseudomonadati</taxon>
        <taxon>Pseudomonadota</taxon>
        <taxon>Gammaproteobacteria</taxon>
        <taxon>Candidatus Kentrum</taxon>
    </lineage>
</organism>
<accession>A0A450S781</accession>
<evidence type="ECO:0000256" key="7">
    <source>
        <dbReference type="ARBA" id="ARBA00022519"/>
    </source>
</evidence>
<feature type="transmembrane region" description="Helical" evidence="12">
    <location>
        <begin position="6"/>
        <end position="27"/>
    </location>
</feature>
<keyword evidence="8 12" id="KW-0812">Transmembrane</keyword>
<dbReference type="InterPro" id="IPR030922">
    <property type="entry name" value="LptF"/>
</dbReference>
<evidence type="ECO:0000256" key="9">
    <source>
        <dbReference type="ARBA" id="ARBA00022989"/>
    </source>
</evidence>
<feature type="transmembrane region" description="Helical" evidence="12">
    <location>
        <begin position="62"/>
        <end position="80"/>
    </location>
</feature>
<keyword evidence="10 12" id="KW-0472">Membrane</keyword>
<reference evidence="13" key="1">
    <citation type="submission" date="2019-02" db="EMBL/GenBank/DDBJ databases">
        <authorList>
            <person name="Gruber-Vodicka R. H."/>
            <person name="Seah K. B. B."/>
        </authorList>
    </citation>
    <scope>NUCLEOTIDE SEQUENCE</scope>
    <source>
        <strain evidence="13">BECK_DK47</strain>
    </source>
</reference>
<dbReference type="NCBIfam" id="TIGR04407">
    <property type="entry name" value="LptF_YjgP"/>
    <property type="match status" value="1"/>
</dbReference>
<keyword evidence="7" id="KW-0997">Cell inner membrane</keyword>
<feature type="transmembrane region" description="Helical" evidence="12">
    <location>
        <begin position="92"/>
        <end position="120"/>
    </location>
</feature>
<keyword evidence="6" id="KW-1003">Cell membrane</keyword>
<proteinExistence type="inferred from homology"/>
<evidence type="ECO:0000256" key="8">
    <source>
        <dbReference type="ARBA" id="ARBA00022692"/>
    </source>
</evidence>
<gene>
    <name evidence="13" type="ORF">BECKDK2373B_GA0170837_101829</name>
</gene>
<evidence type="ECO:0000256" key="1">
    <source>
        <dbReference type="ARBA" id="ARBA00002265"/>
    </source>
</evidence>
<evidence type="ECO:0000256" key="6">
    <source>
        <dbReference type="ARBA" id="ARBA00022475"/>
    </source>
</evidence>
<dbReference type="Pfam" id="PF03739">
    <property type="entry name" value="LptF_LptG"/>
    <property type="match status" value="1"/>
</dbReference>
<dbReference type="GO" id="GO:0043190">
    <property type="term" value="C:ATP-binding cassette (ABC) transporter complex"/>
    <property type="evidence" value="ECO:0007669"/>
    <property type="project" value="InterPro"/>
</dbReference>
<evidence type="ECO:0000256" key="10">
    <source>
        <dbReference type="ARBA" id="ARBA00023136"/>
    </source>
</evidence>